<comment type="caution">
    <text evidence="1">The sequence shown here is derived from an EMBL/GenBank/DDBJ whole genome shotgun (WGS) entry which is preliminary data.</text>
</comment>
<sequence length="131" mass="15564">MINLTSHLISFLVVFPIFTLFIVFVISKLITKKHRLSIHLALDISTIFFIVSVHFLIQSIWHTSVLLYIVIFILLIGMLFVIVHWKFKEEIQYKKVFKGIWRVSFLLFFLLYIVLLVYGLFLSIWRTLGMV</sequence>
<evidence type="ECO:0000313" key="2">
    <source>
        <dbReference type="Proteomes" id="UP000036045"/>
    </source>
</evidence>
<dbReference type="RefSeq" id="WP_047939899.1">
    <property type="nucleotide sequence ID" value="NZ_CP053989.1"/>
</dbReference>
<gene>
    <name evidence="1" type="ORF">ABW02_00135</name>
</gene>
<dbReference type="Proteomes" id="UP000036045">
    <property type="component" value="Unassembled WGS sequence"/>
</dbReference>
<dbReference type="AlphaFoldDB" id="A0A0J1IQG0"/>
<dbReference type="EMBL" id="LDPH01000001">
    <property type="protein sequence ID" value="KLV28194.1"/>
    <property type="molecule type" value="Genomic_DNA"/>
</dbReference>
<dbReference type="OrthoDB" id="2353183at2"/>
<organism evidence="1 2">
    <name type="scientific">Niallia circulans</name>
    <name type="common">Bacillus circulans</name>
    <dbReference type="NCBI Taxonomy" id="1397"/>
    <lineage>
        <taxon>Bacteria</taxon>
        <taxon>Bacillati</taxon>
        <taxon>Bacillota</taxon>
        <taxon>Bacilli</taxon>
        <taxon>Bacillales</taxon>
        <taxon>Bacillaceae</taxon>
        <taxon>Niallia</taxon>
    </lineage>
</organism>
<dbReference type="PATRIC" id="fig|1397.4.peg.30"/>
<name>A0A0J1IQG0_NIACI</name>
<dbReference type="PIRSF" id="PIRSF030092">
    <property type="entry name" value="UCP030092"/>
    <property type="match status" value="1"/>
</dbReference>
<dbReference type="Pfam" id="PF11877">
    <property type="entry name" value="DUF3397"/>
    <property type="match status" value="1"/>
</dbReference>
<dbReference type="GeneID" id="56349030"/>
<proteinExistence type="predicted"/>
<evidence type="ECO:0008006" key="3">
    <source>
        <dbReference type="Google" id="ProtNLM"/>
    </source>
</evidence>
<reference evidence="1 2" key="1">
    <citation type="submission" date="2015-05" db="EMBL/GenBank/DDBJ databases">
        <title>Whole genome sequence and identification of bacterial endophytes from Costus igneus.</title>
        <authorList>
            <person name="Lee Y.P."/>
            <person name="Gan H.M."/>
            <person name="Eng W."/>
            <person name="Wheatley M.S."/>
            <person name="Caraballo A."/>
            <person name="Polter S."/>
            <person name="Savka M.A."/>
            <person name="Hudson A.O."/>
        </authorList>
    </citation>
    <scope>NUCLEOTIDE SEQUENCE [LARGE SCALE GENOMIC DNA]</scope>
    <source>
        <strain evidence="1 2">RIT379</strain>
    </source>
</reference>
<evidence type="ECO:0000313" key="1">
    <source>
        <dbReference type="EMBL" id="KLV28194.1"/>
    </source>
</evidence>
<keyword evidence="2" id="KW-1185">Reference proteome</keyword>
<protein>
    <recommendedName>
        <fullName evidence="3">DUF3397 domain-containing protein</fullName>
    </recommendedName>
</protein>
<dbReference type="InterPro" id="IPR024515">
    <property type="entry name" value="DUF3397"/>
</dbReference>
<dbReference type="InterPro" id="IPR016945">
    <property type="entry name" value="UCP030092"/>
</dbReference>
<accession>A0A0J1IQG0</accession>